<evidence type="ECO:0008006" key="6">
    <source>
        <dbReference type="Google" id="ProtNLM"/>
    </source>
</evidence>
<reference evidence="4 5" key="1">
    <citation type="journal article" date="2016" name="Nat. Commun.">
        <title>Extremotolerant tardigrade genome and improved radiotolerance of human cultured cells by tardigrade-unique protein.</title>
        <authorList>
            <person name="Hashimoto T."/>
            <person name="Horikawa D.D."/>
            <person name="Saito Y."/>
            <person name="Kuwahara H."/>
            <person name="Kozuka-Hata H."/>
            <person name="Shin-I T."/>
            <person name="Minakuchi Y."/>
            <person name="Ohishi K."/>
            <person name="Motoyama A."/>
            <person name="Aizu T."/>
            <person name="Enomoto A."/>
            <person name="Kondo K."/>
            <person name="Tanaka S."/>
            <person name="Hara Y."/>
            <person name="Koshikawa S."/>
            <person name="Sagara H."/>
            <person name="Miura T."/>
            <person name="Yokobori S."/>
            <person name="Miyagawa K."/>
            <person name="Suzuki Y."/>
            <person name="Kubo T."/>
            <person name="Oyama M."/>
            <person name="Kohara Y."/>
            <person name="Fujiyama A."/>
            <person name="Arakawa K."/>
            <person name="Katayama T."/>
            <person name="Toyoda A."/>
            <person name="Kunieda T."/>
        </authorList>
    </citation>
    <scope>NUCLEOTIDE SEQUENCE [LARGE SCALE GENOMIC DNA]</scope>
    <source>
        <strain evidence="4 5">YOKOZUNA-1</strain>
    </source>
</reference>
<dbReference type="EMBL" id="BDGG01000009">
    <property type="protein sequence ID" value="GAV03003.1"/>
    <property type="molecule type" value="Genomic_DNA"/>
</dbReference>
<feature type="transmembrane region" description="Helical" evidence="1">
    <location>
        <begin position="12"/>
        <end position="35"/>
    </location>
</feature>
<dbReference type="GO" id="GO:0035269">
    <property type="term" value="P:protein O-linked glycosylation via mannose"/>
    <property type="evidence" value="ECO:0007669"/>
    <property type="project" value="InterPro"/>
</dbReference>
<feature type="domain" description="RXYLT1 N-terminal" evidence="3">
    <location>
        <begin position="71"/>
        <end position="212"/>
    </location>
</feature>
<evidence type="ECO:0000259" key="3">
    <source>
        <dbReference type="Pfam" id="PF24786"/>
    </source>
</evidence>
<comment type="caution">
    <text evidence="4">The sequence shown here is derived from an EMBL/GenBank/DDBJ whole genome shotgun (WGS) entry which is preliminary data.</text>
</comment>
<evidence type="ECO:0000256" key="1">
    <source>
        <dbReference type="SAM" id="Phobius"/>
    </source>
</evidence>
<protein>
    <recommendedName>
        <fullName evidence="6">Exostosin GT47 domain-containing protein</fullName>
    </recommendedName>
</protein>
<feature type="domain" description="RXYLT1 C-terminal" evidence="2">
    <location>
        <begin position="218"/>
        <end position="400"/>
    </location>
</feature>
<dbReference type="InterPro" id="IPR057538">
    <property type="entry name" value="RXYLT1_C"/>
</dbReference>
<dbReference type="InterPro" id="IPR057539">
    <property type="entry name" value="RXYLT1_N"/>
</dbReference>
<accession>A0A1D1VS40</accession>
<keyword evidence="1" id="KW-0812">Transmembrane</keyword>
<dbReference type="PANTHER" id="PTHR15576:SF1">
    <property type="entry name" value="RIBITOL-5-PHOSPHATE XYLOSYLTRANSFERASE 1"/>
    <property type="match status" value="1"/>
</dbReference>
<sequence>MRVRTKRLLLSCALISFVVMVVIVISVGPISLLIFPPSVVTSHSQVVVQHGVASLQKEEDRTTKPLRVLSIDMFSDAAIGIYLWEHIFRGKLTSKLEGRLLYGFLQHGSTNWRFRTGPAVTPEAENAFADARDVVLVLNGRTDEKVARSRRWLEAVPTATSVRNVAVILLGNEQCENEWLLWYLESPKYLIRAVFVVYDSKMVDNKRVFQWPLGVATYRGFPTVELSEDELQASRPYQCHFMGTVYQNNSRLNLMRVLASPVFQEKCYIKARYEWPEKETEASAQEYVTSLRETDMVLSPLGMNAECYRIYEALAMGALPVIEDQRSPGSCDVPYRLLKEHNVPALFVSDWDELPTLFEYLSSLSQTEIVDQRRKLVQWYHMFLEKMRDKLVSVVSDNFIH</sequence>
<keyword evidence="1" id="KW-1133">Transmembrane helix</keyword>
<organism evidence="4 5">
    <name type="scientific">Ramazzottius varieornatus</name>
    <name type="common">Water bear</name>
    <name type="synonym">Tardigrade</name>
    <dbReference type="NCBI Taxonomy" id="947166"/>
    <lineage>
        <taxon>Eukaryota</taxon>
        <taxon>Metazoa</taxon>
        <taxon>Ecdysozoa</taxon>
        <taxon>Tardigrada</taxon>
        <taxon>Eutardigrada</taxon>
        <taxon>Parachela</taxon>
        <taxon>Hypsibioidea</taxon>
        <taxon>Ramazzottiidae</taxon>
        <taxon>Ramazzottius</taxon>
    </lineage>
</organism>
<dbReference type="InterPro" id="IPR055286">
    <property type="entry name" value="RXYLT1-like"/>
</dbReference>
<dbReference type="Pfam" id="PF24786">
    <property type="entry name" value="RXYLT1_N"/>
    <property type="match status" value="1"/>
</dbReference>
<keyword evidence="5" id="KW-1185">Reference proteome</keyword>
<dbReference type="Proteomes" id="UP000186922">
    <property type="component" value="Unassembled WGS sequence"/>
</dbReference>
<keyword evidence="1" id="KW-0472">Membrane</keyword>
<dbReference type="Pfam" id="PF24785">
    <property type="entry name" value="RXYLT1_C"/>
    <property type="match status" value="1"/>
</dbReference>
<proteinExistence type="predicted"/>
<dbReference type="STRING" id="947166.A0A1D1VS40"/>
<dbReference type="GO" id="GO:0120053">
    <property type="term" value="F:ribitol beta-1,4-xylosyltransferase activity"/>
    <property type="evidence" value="ECO:0007669"/>
    <property type="project" value="InterPro"/>
</dbReference>
<dbReference type="PANTHER" id="PTHR15576">
    <property type="entry name" value="RIBITOL-5-PHOSPHATE XYLOSYLTRANSFERASE 1"/>
    <property type="match status" value="1"/>
</dbReference>
<dbReference type="GO" id="GO:0005794">
    <property type="term" value="C:Golgi apparatus"/>
    <property type="evidence" value="ECO:0007669"/>
    <property type="project" value="TreeGrafter"/>
</dbReference>
<evidence type="ECO:0000313" key="5">
    <source>
        <dbReference type="Proteomes" id="UP000186922"/>
    </source>
</evidence>
<name>A0A1D1VS40_RAMVA</name>
<evidence type="ECO:0000313" key="4">
    <source>
        <dbReference type="EMBL" id="GAV03003.1"/>
    </source>
</evidence>
<dbReference type="AlphaFoldDB" id="A0A1D1VS40"/>
<dbReference type="OrthoDB" id="8560686at2759"/>
<evidence type="ECO:0000259" key="2">
    <source>
        <dbReference type="Pfam" id="PF24785"/>
    </source>
</evidence>
<gene>
    <name evidence="4" type="primary">RvY_13494-1</name>
    <name evidence="4" type="synonym">RvY_13494.1</name>
    <name evidence="4" type="ORF">RvY_13494</name>
</gene>